<feature type="non-terminal residue" evidence="3">
    <location>
        <position position="135"/>
    </location>
</feature>
<dbReference type="GO" id="GO:0005524">
    <property type="term" value="F:ATP binding"/>
    <property type="evidence" value="ECO:0007669"/>
    <property type="project" value="InterPro"/>
</dbReference>
<dbReference type="GO" id="GO:0007052">
    <property type="term" value="P:mitotic spindle organization"/>
    <property type="evidence" value="ECO:0007669"/>
    <property type="project" value="TreeGrafter"/>
</dbReference>
<dbReference type="InterPro" id="IPR036961">
    <property type="entry name" value="Kinesin_motor_dom_sf"/>
</dbReference>
<dbReference type="Pfam" id="PF00225">
    <property type="entry name" value="Kinesin"/>
    <property type="match status" value="1"/>
</dbReference>
<comment type="similarity">
    <text evidence="1">Belongs to the TRAFAC class myosin-kinesin ATPase superfamily. Kinesin family.</text>
</comment>
<feature type="domain" description="Kinesin motor" evidence="2">
    <location>
        <begin position="1"/>
        <end position="135"/>
    </location>
</feature>
<evidence type="ECO:0000313" key="4">
    <source>
        <dbReference type="Proteomes" id="UP000673691"/>
    </source>
</evidence>
<proteinExistence type="inferred from homology"/>
<gene>
    <name evidence="3" type="ORF">BJ554DRAFT_665</name>
</gene>
<evidence type="ECO:0000259" key="2">
    <source>
        <dbReference type="PROSITE" id="PS50067"/>
    </source>
</evidence>
<dbReference type="InterPro" id="IPR001752">
    <property type="entry name" value="Kinesin_motor_dom"/>
</dbReference>
<dbReference type="InterPro" id="IPR027640">
    <property type="entry name" value="Kinesin-like_fam"/>
</dbReference>
<dbReference type="AlphaFoldDB" id="A0A8H8DHP8"/>
<dbReference type="GO" id="GO:0003777">
    <property type="term" value="F:microtubule motor activity"/>
    <property type="evidence" value="ECO:0007669"/>
    <property type="project" value="InterPro"/>
</dbReference>
<protein>
    <recommendedName>
        <fullName evidence="2">Kinesin motor domain-containing protein</fullName>
    </recommendedName>
</protein>
<dbReference type="InterPro" id="IPR027417">
    <property type="entry name" value="P-loop_NTPase"/>
</dbReference>
<dbReference type="PANTHER" id="PTHR47969">
    <property type="entry name" value="CHROMOSOME-ASSOCIATED KINESIN KIF4A-RELATED"/>
    <property type="match status" value="1"/>
</dbReference>
<dbReference type="PROSITE" id="PS50067">
    <property type="entry name" value="KINESIN_MOTOR_2"/>
    <property type="match status" value="1"/>
</dbReference>
<evidence type="ECO:0000256" key="1">
    <source>
        <dbReference type="PROSITE-ProRule" id="PRU00283"/>
    </source>
</evidence>
<comment type="caution">
    <text evidence="3">The sequence shown here is derived from an EMBL/GenBank/DDBJ whole genome shotgun (WGS) entry which is preliminary data.</text>
</comment>
<dbReference type="EMBL" id="JAEFCI010007528">
    <property type="protein sequence ID" value="KAG5459009.1"/>
    <property type="molecule type" value="Genomic_DNA"/>
</dbReference>
<sequence length="135" mass="15616">MTGPDGVRPNSQSPLRGIIPRALEFIFAVVNHDPAVRYTIRAAYLEIYNESVRERLRNDLTAVNVRFLQVRDLLNPAATNLSVRYTQEKGFYVENLFVVECEVIDDCMAVLEEGWSQISFRNSLWETSLVHRHYL</sequence>
<dbReference type="GO" id="GO:0007018">
    <property type="term" value="P:microtubule-based movement"/>
    <property type="evidence" value="ECO:0007669"/>
    <property type="project" value="InterPro"/>
</dbReference>
<name>A0A8H8DHP8_9FUNG</name>
<dbReference type="GO" id="GO:0008017">
    <property type="term" value="F:microtubule binding"/>
    <property type="evidence" value="ECO:0007669"/>
    <property type="project" value="InterPro"/>
</dbReference>
<dbReference type="GO" id="GO:0005875">
    <property type="term" value="C:microtubule associated complex"/>
    <property type="evidence" value="ECO:0007669"/>
    <property type="project" value="TreeGrafter"/>
</dbReference>
<dbReference type="Gene3D" id="3.40.850.10">
    <property type="entry name" value="Kinesin motor domain"/>
    <property type="match status" value="1"/>
</dbReference>
<evidence type="ECO:0000313" key="3">
    <source>
        <dbReference type="EMBL" id="KAG5459009.1"/>
    </source>
</evidence>
<dbReference type="SUPFAM" id="SSF52540">
    <property type="entry name" value="P-loop containing nucleoside triphosphate hydrolases"/>
    <property type="match status" value="1"/>
</dbReference>
<dbReference type="Proteomes" id="UP000673691">
    <property type="component" value="Unassembled WGS sequence"/>
</dbReference>
<dbReference type="GO" id="GO:0051231">
    <property type="term" value="P:spindle elongation"/>
    <property type="evidence" value="ECO:0007669"/>
    <property type="project" value="TreeGrafter"/>
</dbReference>
<accession>A0A8H8DHP8</accession>
<reference evidence="3 4" key="1">
    <citation type="journal article" name="Sci. Rep.">
        <title>Genome-scale phylogenetic analyses confirm Olpidium as the closest living zoosporic fungus to the non-flagellated, terrestrial fungi.</title>
        <authorList>
            <person name="Chang Y."/>
            <person name="Rochon D."/>
            <person name="Sekimoto S."/>
            <person name="Wang Y."/>
            <person name="Chovatia M."/>
            <person name="Sandor L."/>
            <person name="Salamov A."/>
            <person name="Grigoriev I.V."/>
            <person name="Stajich J.E."/>
            <person name="Spatafora J.W."/>
        </authorList>
    </citation>
    <scope>NUCLEOTIDE SEQUENCE [LARGE SCALE GENOMIC DNA]</scope>
    <source>
        <strain evidence="3">S191</strain>
    </source>
</reference>
<organism evidence="3 4">
    <name type="scientific">Olpidium bornovanus</name>
    <dbReference type="NCBI Taxonomy" id="278681"/>
    <lineage>
        <taxon>Eukaryota</taxon>
        <taxon>Fungi</taxon>
        <taxon>Fungi incertae sedis</taxon>
        <taxon>Olpidiomycota</taxon>
        <taxon>Olpidiomycotina</taxon>
        <taxon>Olpidiomycetes</taxon>
        <taxon>Olpidiales</taxon>
        <taxon>Olpidiaceae</taxon>
        <taxon>Olpidium</taxon>
    </lineage>
</organism>
<comment type="caution">
    <text evidence="1">Lacks conserved residue(s) required for the propagation of feature annotation.</text>
</comment>
<keyword evidence="4" id="KW-1185">Reference proteome</keyword>
<dbReference type="OrthoDB" id="3176171at2759"/>
<dbReference type="PANTHER" id="PTHR47969:SF33">
    <property type="entry name" value="KINESIN-LIKE PROTEIN"/>
    <property type="match status" value="1"/>
</dbReference>